<evidence type="ECO:0000313" key="2">
    <source>
        <dbReference type="EMBL" id="OGE30737.1"/>
    </source>
</evidence>
<name>A0A1F5JQ28_9BACT</name>
<dbReference type="InterPro" id="IPR029060">
    <property type="entry name" value="PIN-like_dom_sf"/>
</dbReference>
<dbReference type="Pfam" id="PF01850">
    <property type="entry name" value="PIN"/>
    <property type="match status" value="1"/>
</dbReference>
<dbReference type="EMBL" id="MFCV01000044">
    <property type="protein sequence ID" value="OGE30737.1"/>
    <property type="molecule type" value="Genomic_DNA"/>
</dbReference>
<accession>A0A1F5JQ28</accession>
<dbReference type="InterPro" id="IPR002716">
    <property type="entry name" value="PIN_dom"/>
</dbReference>
<dbReference type="SUPFAM" id="SSF88723">
    <property type="entry name" value="PIN domain-like"/>
    <property type="match status" value="1"/>
</dbReference>
<dbReference type="Proteomes" id="UP000176902">
    <property type="component" value="Unassembled WGS sequence"/>
</dbReference>
<dbReference type="STRING" id="1797768.A3C59_03410"/>
<sequence length="136" mass="15499">MIIDSNILVFSINKRSPKHKKAQKFLQENLGKLQVAHQNIFETLRVLTYPKFPNPLKIKDAIEAVERILRVCSIVSPNWKTESIALELIKKYSLSSDMVFDAYLAATALSNDIDTIATDNVKDFSKFKEVTIINPF</sequence>
<dbReference type="AlphaFoldDB" id="A0A1F5JQ28"/>
<evidence type="ECO:0000313" key="3">
    <source>
        <dbReference type="Proteomes" id="UP000176902"/>
    </source>
</evidence>
<organism evidence="2 3">
    <name type="scientific">Candidatus Daviesbacteria bacterium RIFCSPHIGHO2_02_FULL_36_13</name>
    <dbReference type="NCBI Taxonomy" id="1797768"/>
    <lineage>
        <taxon>Bacteria</taxon>
        <taxon>Candidatus Daviesiibacteriota</taxon>
    </lineage>
</organism>
<evidence type="ECO:0000259" key="1">
    <source>
        <dbReference type="Pfam" id="PF01850"/>
    </source>
</evidence>
<proteinExistence type="predicted"/>
<reference evidence="2 3" key="1">
    <citation type="journal article" date="2016" name="Nat. Commun.">
        <title>Thousands of microbial genomes shed light on interconnected biogeochemical processes in an aquifer system.</title>
        <authorList>
            <person name="Anantharaman K."/>
            <person name="Brown C.T."/>
            <person name="Hug L.A."/>
            <person name="Sharon I."/>
            <person name="Castelle C.J."/>
            <person name="Probst A.J."/>
            <person name="Thomas B.C."/>
            <person name="Singh A."/>
            <person name="Wilkins M.J."/>
            <person name="Karaoz U."/>
            <person name="Brodie E.L."/>
            <person name="Williams K.H."/>
            <person name="Hubbard S.S."/>
            <person name="Banfield J.F."/>
        </authorList>
    </citation>
    <scope>NUCLEOTIDE SEQUENCE [LARGE SCALE GENOMIC DNA]</scope>
</reference>
<feature type="domain" description="PIN" evidence="1">
    <location>
        <begin position="1"/>
        <end position="126"/>
    </location>
</feature>
<dbReference type="Gene3D" id="3.40.50.1010">
    <property type="entry name" value="5'-nuclease"/>
    <property type="match status" value="1"/>
</dbReference>
<comment type="caution">
    <text evidence="2">The sequence shown here is derived from an EMBL/GenBank/DDBJ whole genome shotgun (WGS) entry which is preliminary data.</text>
</comment>
<gene>
    <name evidence="2" type="ORF">A3C59_03410</name>
</gene>
<protein>
    <recommendedName>
        <fullName evidence="1">PIN domain-containing protein</fullName>
    </recommendedName>
</protein>